<evidence type="ECO:0000313" key="2">
    <source>
        <dbReference type="Proteomes" id="UP000028926"/>
    </source>
</evidence>
<keyword evidence="2" id="KW-1185">Reference proteome</keyword>
<dbReference type="KEGG" id="paca:ID47_11585"/>
<dbReference type="AlphaFoldDB" id="A0A077AYZ5"/>
<evidence type="ECO:0000313" key="1">
    <source>
        <dbReference type="EMBL" id="AIK97234.1"/>
    </source>
</evidence>
<organism evidence="1 2">
    <name type="scientific">Candidatus Odyssella acanthamoebae</name>
    <dbReference type="NCBI Taxonomy" id="91604"/>
    <lineage>
        <taxon>Bacteria</taxon>
        <taxon>Pseudomonadati</taxon>
        <taxon>Pseudomonadota</taxon>
        <taxon>Alphaproteobacteria</taxon>
        <taxon>Holosporales</taxon>
        <taxon>Candidatus Paracaedibacteraceae</taxon>
        <taxon>Candidatus Odyssella</taxon>
    </lineage>
</organism>
<name>A0A077AYZ5_9PROT</name>
<proteinExistence type="predicted"/>
<dbReference type="RefSeq" id="WP_038466540.1">
    <property type="nucleotide sequence ID" value="NZ_CP008941.1"/>
</dbReference>
<sequence length="461" mass="51491">MNKILVKYWFLIWVYLIFGGSSVIAAQLPNTTSVYIGISLNKKLDPDSAAVAPGPFLTKFFDPLFVHVGGHAKNNLHMTFFHGTAARVACYAARNPGGKKQIKCYATGEPITAQEGKELNERLEATYKLTLNTLLPANPLKVTLNLTPRYKESSANKYFVMLDFDAISREALGKVLNVFRLFLSHKTYNLTLPLPEKLIHFPLEEDIEKLSNTAQAQTDHFRAMNHPPVHYVQIVKSGVPVSLEAPICCSHSNQGIGTGCIDINQSLDSAAPENTKCFIIGAKKWYTGEKPPSSHVTLADHTIGFPNLQNLKTLIGSTVHNATQIKRLPLALTSIKNVWAKVPENVIKGAVFLTITRNMLCQTANGTVNGKVKARLDKILPSDSRIAGKDYATHWGKACRSRDIGEYFNDDSHLKEYGQYRPAWDNYITEKSTLFNNFSDLTHWLIDNRISFDLKELDFHS</sequence>
<dbReference type="HOGENOM" id="CLU_592761_0_0_5"/>
<reference evidence="1 2" key="1">
    <citation type="submission" date="2014-07" db="EMBL/GenBank/DDBJ databases">
        <title>Comparative genomic insights into amoeba endosymbionts belonging to the families of Holosporaceae and Candidatus Midichloriaceae within Rickettsiales.</title>
        <authorList>
            <person name="Wang Z."/>
            <person name="Wu M."/>
        </authorList>
    </citation>
    <scope>NUCLEOTIDE SEQUENCE [LARGE SCALE GENOMIC DNA]</scope>
    <source>
        <strain evidence="1">PRA3</strain>
    </source>
</reference>
<accession>A0A077AYZ5</accession>
<gene>
    <name evidence="1" type="ORF">ID47_11585</name>
</gene>
<protein>
    <submittedName>
        <fullName evidence="1">Uncharacterized protein</fullName>
    </submittedName>
</protein>
<dbReference type="EMBL" id="CP008941">
    <property type="protein sequence ID" value="AIK97234.1"/>
    <property type="molecule type" value="Genomic_DNA"/>
</dbReference>
<dbReference type="Proteomes" id="UP000028926">
    <property type="component" value="Chromosome"/>
</dbReference>